<keyword evidence="1" id="KW-0732">Signal</keyword>
<organism evidence="2 3">
    <name type="scientific">Heterodera trifolii</name>
    <dbReference type="NCBI Taxonomy" id="157864"/>
    <lineage>
        <taxon>Eukaryota</taxon>
        <taxon>Metazoa</taxon>
        <taxon>Ecdysozoa</taxon>
        <taxon>Nematoda</taxon>
        <taxon>Chromadorea</taxon>
        <taxon>Rhabditida</taxon>
        <taxon>Tylenchina</taxon>
        <taxon>Tylenchomorpha</taxon>
        <taxon>Tylenchoidea</taxon>
        <taxon>Heteroderidae</taxon>
        <taxon>Heteroderinae</taxon>
        <taxon>Heterodera</taxon>
    </lineage>
</organism>
<reference evidence="2 3" key="1">
    <citation type="submission" date="2024-10" db="EMBL/GenBank/DDBJ databases">
        <authorList>
            <person name="Kim D."/>
        </authorList>
    </citation>
    <scope>NUCLEOTIDE SEQUENCE [LARGE SCALE GENOMIC DNA]</scope>
    <source>
        <strain evidence="2">BH-2024</strain>
    </source>
</reference>
<dbReference type="AlphaFoldDB" id="A0ABD2KCP5"/>
<keyword evidence="3" id="KW-1185">Reference proteome</keyword>
<dbReference type="EMBL" id="JBICBT010000786">
    <property type="protein sequence ID" value="KAL3100666.1"/>
    <property type="molecule type" value="Genomic_DNA"/>
</dbReference>
<comment type="caution">
    <text evidence="2">The sequence shown here is derived from an EMBL/GenBank/DDBJ whole genome shotgun (WGS) entry which is preliminary data.</text>
</comment>
<evidence type="ECO:0000313" key="2">
    <source>
        <dbReference type="EMBL" id="KAL3100666.1"/>
    </source>
</evidence>
<accession>A0ABD2KCP5</accession>
<feature type="chain" id="PRO_5044891690" evidence="1">
    <location>
        <begin position="19"/>
        <end position="101"/>
    </location>
</feature>
<feature type="signal peptide" evidence="1">
    <location>
        <begin position="1"/>
        <end position="18"/>
    </location>
</feature>
<proteinExistence type="predicted"/>
<evidence type="ECO:0000256" key="1">
    <source>
        <dbReference type="SAM" id="SignalP"/>
    </source>
</evidence>
<protein>
    <submittedName>
        <fullName evidence="2">Uncharacterized protein</fullName>
    </submittedName>
</protein>
<gene>
    <name evidence="2" type="ORF">niasHT_020945</name>
</gene>
<dbReference type="Proteomes" id="UP001620626">
    <property type="component" value="Unassembled WGS sequence"/>
</dbReference>
<evidence type="ECO:0000313" key="3">
    <source>
        <dbReference type="Proteomes" id="UP001620626"/>
    </source>
</evidence>
<name>A0ABD2KCP5_9BILA</name>
<sequence>MIFCLLQWTIVLLQPSNEEVKQKLKDDQQAQNANKEAAMQRIVAIARKLDDDNGDGVAMAPKVGVGERQWHMGKRKQMGLRMGSGALLGINQRSSAPYNFA</sequence>